<dbReference type="CDD" id="cd00093">
    <property type="entry name" value="HTH_XRE"/>
    <property type="match status" value="1"/>
</dbReference>
<dbReference type="InterPro" id="IPR012337">
    <property type="entry name" value="RNaseH-like_sf"/>
</dbReference>
<dbReference type="InterPro" id="IPR051274">
    <property type="entry name" value="3-5_Exoribonuclease"/>
</dbReference>
<evidence type="ECO:0000259" key="4">
    <source>
        <dbReference type="SMART" id="SM00479"/>
    </source>
</evidence>
<protein>
    <recommendedName>
        <fullName evidence="4">Exonuclease domain-containing protein</fullName>
    </recommendedName>
</protein>
<evidence type="ECO:0000256" key="2">
    <source>
        <dbReference type="ARBA" id="ARBA00022801"/>
    </source>
</evidence>
<keyword evidence="6" id="KW-1185">Reference proteome</keyword>
<dbReference type="SUPFAM" id="SSF47413">
    <property type="entry name" value="lambda repressor-like DNA-binding domains"/>
    <property type="match status" value="1"/>
</dbReference>
<gene>
    <name evidence="5" type="ORF">GCM10008027_35380</name>
</gene>
<evidence type="ECO:0000256" key="3">
    <source>
        <dbReference type="ARBA" id="ARBA00022839"/>
    </source>
</evidence>
<dbReference type="RefSeq" id="WP_188730696.1">
    <property type="nucleotide sequence ID" value="NZ_BMIT01000017.1"/>
</dbReference>
<dbReference type="EMBL" id="BMIT01000017">
    <property type="protein sequence ID" value="GGF07410.1"/>
    <property type="molecule type" value="Genomic_DNA"/>
</dbReference>
<dbReference type="InterPro" id="IPR036397">
    <property type="entry name" value="RNaseH_sf"/>
</dbReference>
<keyword evidence="3" id="KW-0269">Exonuclease</keyword>
<organism evidence="5 6">
    <name type="scientific">Pseudoalteromonas gelatinilytica</name>
    <dbReference type="NCBI Taxonomy" id="1703256"/>
    <lineage>
        <taxon>Bacteria</taxon>
        <taxon>Pseudomonadati</taxon>
        <taxon>Pseudomonadota</taxon>
        <taxon>Gammaproteobacteria</taxon>
        <taxon>Alteromonadales</taxon>
        <taxon>Pseudoalteromonadaceae</taxon>
        <taxon>Pseudoalteromonas</taxon>
    </lineage>
</organism>
<dbReference type="Gene3D" id="1.10.260.40">
    <property type="entry name" value="lambda repressor-like DNA-binding domains"/>
    <property type="match status" value="1"/>
</dbReference>
<proteinExistence type="predicted"/>
<dbReference type="SUPFAM" id="SSF53098">
    <property type="entry name" value="Ribonuclease H-like"/>
    <property type="match status" value="1"/>
</dbReference>
<dbReference type="InterPro" id="IPR047201">
    <property type="entry name" value="ERI-1_3'hExo-like"/>
</dbReference>
<keyword evidence="2" id="KW-0378">Hydrolase</keyword>
<dbReference type="PANTHER" id="PTHR23044:SF61">
    <property type="entry name" value="3'-5' EXORIBONUCLEASE 1-RELATED"/>
    <property type="match status" value="1"/>
</dbReference>
<sequence>MEPEYNSGSLNSLVNDYRHIVVVDIEHSCTMDGSIPPEARETIEIGAVIIDTHSLQVVDEFSCLICPVIHPKLSQFCTELTGITQDDLDVAAHFSEVFANFINWLPDGAEYIFATWGAYDLVQLNIDCASHGMPAFSPSLNLNLKEAFKVSRKLKKKVGLKKALEISNIPFEGNHHRALDDAKNTAKLLPLIFNHKEWTGIYEATIKFEINDDSLTMDEIDDSLFEVGFDDAIVSHSGDGRIAIELSREATSYADLVESVVAEVMNVIPSAKVIRASNDRWQTSQGRHQNPFKLNNLGNPGVDVTTSRIRSRKKLESIAEIDDGYIIDIPDDKEMLHPARYFEDLFLQKLRAQGLSNNELSKQLGLSDEQFNDFLKGNEGVTITFAKRLEEVTGMPSEFWLRTQTKFDKSRK</sequence>
<dbReference type="InterPro" id="IPR010982">
    <property type="entry name" value="Lambda_DNA-bd_dom_sf"/>
</dbReference>
<dbReference type="CDD" id="cd06133">
    <property type="entry name" value="ERI-1_3'hExo_like"/>
    <property type="match status" value="1"/>
</dbReference>
<dbReference type="Gene3D" id="3.30.420.10">
    <property type="entry name" value="Ribonuclease H-like superfamily/Ribonuclease H"/>
    <property type="match status" value="1"/>
</dbReference>
<evidence type="ECO:0000313" key="6">
    <source>
        <dbReference type="Proteomes" id="UP000638462"/>
    </source>
</evidence>
<reference evidence="6" key="1">
    <citation type="journal article" date="2019" name="Int. J. Syst. Evol. Microbiol.">
        <title>The Global Catalogue of Microorganisms (GCM) 10K type strain sequencing project: providing services to taxonomists for standard genome sequencing and annotation.</title>
        <authorList>
            <consortium name="The Broad Institute Genomics Platform"/>
            <consortium name="The Broad Institute Genome Sequencing Center for Infectious Disease"/>
            <person name="Wu L."/>
            <person name="Ma J."/>
        </authorList>
    </citation>
    <scope>NUCLEOTIDE SEQUENCE [LARGE SCALE GENOMIC DNA]</scope>
    <source>
        <strain evidence="6">CGMCC 1.15394</strain>
    </source>
</reference>
<evidence type="ECO:0000313" key="5">
    <source>
        <dbReference type="EMBL" id="GGF07410.1"/>
    </source>
</evidence>
<accession>A0ABQ1TZ92</accession>
<dbReference type="Proteomes" id="UP000638462">
    <property type="component" value="Unassembled WGS sequence"/>
</dbReference>
<dbReference type="SMART" id="SM00479">
    <property type="entry name" value="EXOIII"/>
    <property type="match status" value="1"/>
</dbReference>
<evidence type="ECO:0000256" key="1">
    <source>
        <dbReference type="ARBA" id="ARBA00022722"/>
    </source>
</evidence>
<name>A0ABQ1TZ92_9GAMM</name>
<dbReference type="PANTHER" id="PTHR23044">
    <property type="entry name" value="3'-5' EXONUCLEASE ERI1-RELATED"/>
    <property type="match status" value="1"/>
</dbReference>
<dbReference type="InterPro" id="IPR001387">
    <property type="entry name" value="Cro/C1-type_HTH"/>
</dbReference>
<keyword evidence="1" id="KW-0540">Nuclease</keyword>
<dbReference type="Pfam" id="PF00929">
    <property type="entry name" value="RNase_T"/>
    <property type="match status" value="1"/>
</dbReference>
<feature type="domain" description="Exonuclease" evidence="4">
    <location>
        <begin position="19"/>
        <end position="198"/>
    </location>
</feature>
<dbReference type="InterPro" id="IPR013520">
    <property type="entry name" value="Ribonucl_H"/>
</dbReference>
<comment type="caution">
    <text evidence="5">The sequence shown here is derived from an EMBL/GenBank/DDBJ whole genome shotgun (WGS) entry which is preliminary data.</text>
</comment>